<dbReference type="EMBL" id="JAALAA010000018">
    <property type="protein sequence ID" value="NGN94901.1"/>
    <property type="molecule type" value="Genomic_DNA"/>
</dbReference>
<reference evidence="6 7" key="1">
    <citation type="submission" date="2020-02" db="EMBL/GenBank/DDBJ databases">
        <title>Whole-genome analyses of novel actinobacteria.</title>
        <authorList>
            <person name="Sahin N."/>
        </authorList>
    </citation>
    <scope>NUCLEOTIDE SEQUENCE [LARGE SCALE GENOMIC DNA]</scope>
    <source>
        <strain evidence="6 7">KC13</strain>
    </source>
</reference>
<keyword evidence="2" id="KW-0521">NADP</keyword>
<dbReference type="PRINTS" id="PR00080">
    <property type="entry name" value="SDRFAMILY"/>
</dbReference>
<proteinExistence type="inferred from homology"/>
<keyword evidence="3" id="KW-0560">Oxidoreductase</keyword>
<dbReference type="RefSeq" id="WP_165112586.1">
    <property type="nucleotide sequence ID" value="NZ_JAALAA010000018.1"/>
</dbReference>
<sequence length="258" mass="26873">MPRSVLITGAAAGIGRATALRFAREGWLVGAYDIDLDGLASLAAEIEPLAGEAVTGTLDVRDAISWQAALDGFAAETGGSLDVLVNNAGIIQIGAFADLPLDRQQAVIDVNVKGLVNGCHLARPFLKRGSHVVNLASASAIYGQPGMAIYSATKFAVRGLSEALDLEWAGDGITVTALWPLFTDTSMVWGHDFPSLRRLKVSLTPDDVAASVYAAATSGHGLLGGVHRGVGTKARVLLGLSGVTPSWASRMLNRRIST</sequence>
<comment type="caution">
    <text evidence="6">The sequence shown here is derived from an EMBL/GenBank/DDBJ whole genome shotgun (WGS) entry which is preliminary data.</text>
</comment>
<evidence type="ECO:0000256" key="4">
    <source>
        <dbReference type="RuleBase" id="RU000363"/>
    </source>
</evidence>
<accession>A0A6M1R8A0</accession>
<name>A0A6M1R8A0_9ACTN</name>
<dbReference type="SMART" id="SM00822">
    <property type="entry name" value="PKS_KR"/>
    <property type="match status" value="1"/>
</dbReference>
<dbReference type="AlphaFoldDB" id="A0A6M1R8A0"/>
<dbReference type="Proteomes" id="UP000483261">
    <property type="component" value="Unassembled WGS sequence"/>
</dbReference>
<dbReference type="InterPro" id="IPR036291">
    <property type="entry name" value="NAD(P)-bd_dom_sf"/>
</dbReference>
<dbReference type="PANTHER" id="PTHR43391:SF14">
    <property type="entry name" value="DEHYDROGENASE_REDUCTASE SDR FAMILY PROTEIN 7-LIKE"/>
    <property type="match status" value="1"/>
</dbReference>
<organism evidence="6 7">
    <name type="scientific">Nocardioides turkmenicus</name>
    <dbReference type="NCBI Taxonomy" id="2711220"/>
    <lineage>
        <taxon>Bacteria</taxon>
        <taxon>Bacillati</taxon>
        <taxon>Actinomycetota</taxon>
        <taxon>Actinomycetes</taxon>
        <taxon>Propionibacteriales</taxon>
        <taxon>Nocardioidaceae</taxon>
        <taxon>Nocardioides</taxon>
    </lineage>
</organism>
<gene>
    <name evidence="6" type="ORF">G5C66_19445</name>
</gene>
<evidence type="ECO:0000256" key="2">
    <source>
        <dbReference type="ARBA" id="ARBA00022857"/>
    </source>
</evidence>
<dbReference type="Pfam" id="PF00106">
    <property type="entry name" value="adh_short"/>
    <property type="match status" value="1"/>
</dbReference>
<evidence type="ECO:0000313" key="6">
    <source>
        <dbReference type="EMBL" id="NGN94901.1"/>
    </source>
</evidence>
<dbReference type="SUPFAM" id="SSF51735">
    <property type="entry name" value="NAD(P)-binding Rossmann-fold domains"/>
    <property type="match status" value="1"/>
</dbReference>
<keyword evidence="7" id="KW-1185">Reference proteome</keyword>
<dbReference type="NCBIfam" id="NF006123">
    <property type="entry name" value="PRK08267.1"/>
    <property type="match status" value="1"/>
</dbReference>
<dbReference type="Gene3D" id="3.40.50.720">
    <property type="entry name" value="NAD(P)-binding Rossmann-like Domain"/>
    <property type="match status" value="1"/>
</dbReference>
<evidence type="ECO:0000259" key="5">
    <source>
        <dbReference type="SMART" id="SM00822"/>
    </source>
</evidence>
<dbReference type="GO" id="GO:0016491">
    <property type="term" value="F:oxidoreductase activity"/>
    <property type="evidence" value="ECO:0007669"/>
    <property type="project" value="UniProtKB-KW"/>
</dbReference>
<dbReference type="InterPro" id="IPR057326">
    <property type="entry name" value="KR_dom"/>
</dbReference>
<protein>
    <submittedName>
        <fullName evidence="6">SDR family oxidoreductase</fullName>
    </submittedName>
</protein>
<evidence type="ECO:0000256" key="3">
    <source>
        <dbReference type="ARBA" id="ARBA00023002"/>
    </source>
</evidence>
<dbReference type="PRINTS" id="PR00081">
    <property type="entry name" value="GDHRDH"/>
</dbReference>
<evidence type="ECO:0000256" key="1">
    <source>
        <dbReference type="ARBA" id="ARBA00006484"/>
    </source>
</evidence>
<feature type="domain" description="Ketoreductase" evidence="5">
    <location>
        <begin position="3"/>
        <end position="185"/>
    </location>
</feature>
<dbReference type="InterPro" id="IPR002347">
    <property type="entry name" value="SDR_fam"/>
</dbReference>
<comment type="similarity">
    <text evidence="1 4">Belongs to the short-chain dehydrogenases/reductases (SDR) family.</text>
</comment>
<evidence type="ECO:0000313" key="7">
    <source>
        <dbReference type="Proteomes" id="UP000483261"/>
    </source>
</evidence>
<dbReference type="PANTHER" id="PTHR43391">
    <property type="entry name" value="RETINOL DEHYDROGENASE-RELATED"/>
    <property type="match status" value="1"/>
</dbReference>